<gene>
    <name evidence="4" type="ORF">E0Y62_18565</name>
</gene>
<name>A0A4R1ARK8_9BACI</name>
<dbReference type="Pfam" id="PF18915">
    <property type="entry name" value="DUF5667"/>
    <property type="match status" value="1"/>
</dbReference>
<feature type="region of interest" description="Disordered" evidence="1">
    <location>
        <begin position="50"/>
        <end position="76"/>
    </location>
</feature>
<feature type="compositionally biased region" description="Acidic residues" evidence="1">
    <location>
        <begin position="170"/>
        <end position="193"/>
    </location>
</feature>
<comment type="caution">
    <text evidence="4">The sequence shown here is derived from an EMBL/GenBank/DDBJ whole genome shotgun (WGS) entry which is preliminary data.</text>
</comment>
<feature type="region of interest" description="Disordered" evidence="1">
    <location>
        <begin position="245"/>
        <end position="307"/>
    </location>
</feature>
<dbReference type="RefSeq" id="WP_131237800.1">
    <property type="nucleotide sequence ID" value="NZ_SJTH01000030.1"/>
</dbReference>
<dbReference type="InterPro" id="IPR043725">
    <property type="entry name" value="DUF5667"/>
</dbReference>
<feature type="chain" id="PRO_5020225030" description="DUF5667 domain-containing protein" evidence="2">
    <location>
        <begin position="35"/>
        <end position="374"/>
    </location>
</feature>
<sequence length="374" mass="41549">MKFLSNNELQKLGRTSLALILAGTFTFSTSLASAAENTGETEHYETVELPDNLNVPKESSSVGNEEHTNGDKVKEETPSLLPGSFFYFAKLTMEKIQLALTFNQEKEAKLLAAFAAERLAEAEVLFSEGKEDEALKAIKNSFESLENAESIIGEEKKSDAGPADSAEEKIESEESVEAEPEKDEASEEVIAEEGEVDQLLSQNIIALTAAMEKVKNPKAKAALQKNIEKSYEKLALKIEKMKMKEKHTDEGAEEESSNISEIDENVTEIVDDKAEAATVEKEDEIAPLKQKKQEKAVQNQEKKAAHKELKIQKALIKEETKNAQKSEKQEIKENKEILKAEKKLEKAKTKGNDKYKGGQKRNAQKEHGKNNGNH</sequence>
<feature type="compositionally biased region" description="Basic and acidic residues" evidence="1">
    <location>
        <begin position="363"/>
        <end position="374"/>
    </location>
</feature>
<feature type="domain" description="DUF5667" evidence="3">
    <location>
        <begin position="80"/>
        <end position="171"/>
    </location>
</feature>
<accession>A0A4R1ARK8</accession>
<dbReference type="EMBL" id="SJTH01000030">
    <property type="protein sequence ID" value="TCJ02571.1"/>
    <property type="molecule type" value="Genomic_DNA"/>
</dbReference>
<dbReference type="AlphaFoldDB" id="A0A4R1ARK8"/>
<keyword evidence="5" id="KW-1185">Reference proteome</keyword>
<proteinExistence type="predicted"/>
<keyword evidence="2" id="KW-0732">Signal</keyword>
<feature type="region of interest" description="Disordered" evidence="1">
    <location>
        <begin position="150"/>
        <end position="193"/>
    </location>
</feature>
<feature type="region of interest" description="Disordered" evidence="1">
    <location>
        <begin position="319"/>
        <end position="374"/>
    </location>
</feature>
<dbReference type="Proteomes" id="UP000293846">
    <property type="component" value="Unassembled WGS sequence"/>
</dbReference>
<feature type="compositionally biased region" description="Acidic residues" evidence="1">
    <location>
        <begin position="251"/>
        <end position="266"/>
    </location>
</feature>
<dbReference type="OrthoDB" id="2456753at2"/>
<evidence type="ECO:0000259" key="3">
    <source>
        <dbReference type="Pfam" id="PF18915"/>
    </source>
</evidence>
<evidence type="ECO:0000313" key="5">
    <source>
        <dbReference type="Proteomes" id="UP000293846"/>
    </source>
</evidence>
<evidence type="ECO:0000256" key="2">
    <source>
        <dbReference type="SAM" id="SignalP"/>
    </source>
</evidence>
<evidence type="ECO:0000256" key="1">
    <source>
        <dbReference type="SAM" id="MobiDB-lite"/>
    </source>
</evidence>
<protein>
    <recommendedName>
        <fullName evidence="3">DUF5667 domain-containing protein</fullName>
    </recommendedName>
</protein>
<feature type="compositionally biased region" description="Basic and acidic residues" evidence="1">
    <location>
        <begin position="270"/>
        <end position="307"/>
    </location>
</feature>
<feature type="signal peptide" evidence="2">
    <location>
        <begin position="1"/>
        <end position="34"/>
    </location>
</feature>
<feature type="compositionally biased region" description="Basic and acidic residues" evidence="1">
    <location>
        <begin position="319"/>
        <end position="356"/>
    </location>
</feature>
<feature type="compositionally biased region" description="Basic and acidic residues" evidence="1">
    <location>
        <begin position="64"/>
        <end position="76"/>
    </location>
</feature>
<organism evidence="4 5">
    <name type="scientific">Cytobacillus praedii</name>
    <dbReference type="NCBI Taxonomy" id="1742358"/>
    <lineage>
        <taxon>Bacteria</taxon>
        <taxon>Bacillati</taxon>
        <taxon>Bacillota</taxon>
        <taxon>Bacilli</taxon>
        <taxon>Bacillales</taxon>
        <taxon>Bacillaceae</taxon>
        <taxon>Cytobacillus</taxon>
    </lineage>
</organism>
<dbReference type="STRING" id="1742358.GCA_001439605_00601"/>
<reference evidence="4 5" key="1">
    <citation type="submission" date="2019-03" db="EMBL/GenBank/DDBJ databases">
        <authorList>
            <person name="Jensen L."/>
            <person name="Storgaard J."/>
            <person name="Sulaj E."/>
            <person name="Schramm A."/>
            <person name="Marshall I.P.G."/>
        </authorList>
    </citation>
    <scope>NUCLEOTIDE SEQUENCE [LARGE SCALE GENOMIC DNA]</scope>
    <source>
        <strain evidence="4 5">2017H2G3</strain>
    </source>
</reference>
<evidence type="ECO:0000313" key="4">
    <source>
        <dbReference type="EMBL" id="TCJ02571.1"/>
    </source>
</evidence>